<name>A0A5C7G191_9BURK</name>
<gene>
    <name evidence="1" type="ORF">FVD38_24780</name>
</gene>
<reference evidence="1 2" key="1">
    <citation type="submission" date="2019-08" db="EMBL/GenBank/DDBJ databases">
        <title>Massilia golmudensis sp. nov., isolated from sand in the Qinghai-Tibetan Plateau.</title>
        <authorList>
            <person name="Zhang B."/>
        </authorList>
    </citation>
    <scope>NUCLEOTIDE SEQUENCE [LARGE SCALE GENOMIC DNA]</scope>
    <source>
        <strain evidence="1 2">GEM5</strain>
    </source>
</reference>
<dbReference type="RefSeq" id="WP_147937240.1">
    <property type="nucleotide sequence ID" value="NZ_VPFD01000041.1"/>
</dbReference>
<dbReference type="EMBL" id="VPFD01000041">
    <property type="protein sequence ID" value="TXF96275.1"/>
    <property type="molecule type" value="Genomic_DNA"/>
</dbReference>
<sequence length="215" mass="22690">MSTSENHPEIILNVLELLVTKGLTSIPHPASEPVDLYDALVRPLNGGAAYDYEALVRPLNPVPAYDYEALVRPLNPVPAYDYDALVRPLNPVPAYDYDALVRPLNPQDALVGGTLADAGDIDALIGNLLAALGEAKSLNLVPVELSGAIGTTLSSVPDAAWIALVAHLESLPDAATPVTLVEGFFDGLAQFPVQPIDVESTIKLVGLEVLDAVLL</sequence>
<organism evidence="1 2">
    <name type="scientific">Massilia arenae</name>
    <dbReference type="NCBI Taxonomy" id="2603288"/>
    <lineage>
        <taxon>Bacteria</taxon>
        <taxon>Pseudomonadati</taxon>
        <taxon>Pseudomonadota</taxon>
        <taxon>Betaproteobacteria</taxon>
        <taxon>Burkholderiales</taxon>
        <taxon>Oxalobacteraceae</taxon>
        <taxon>Telluria group</taxon>
        <taxon>Massilia</taxon>
    </lineage>
</organism>
<protein>
    <submittedName>
        <fullName evidence="1">Uncharacterized protein</fullName>
    </submittedName>
</protein>
<evidence type="ECO:0000313" key="2">
    <source>
        <dbReference type="Proteomes" id="UP000321413"/>
    </source>
</evidence>
<keyword evidence="2" id="KW-1185">Reference proteome</keyword>
<proteinExistence type="predicted"/>
<dbReference type="Proteomes" id="UP000321413">
    <property type="component" value="Unassembled WGS sequence"/>
</dbReference>
<dbReference type="AlphaFoldDB" id="A0A5C7G191"/>
<comment type="caution">
    <text evidence="1">The sequence shown here is derived from an EMBL/GenBank/DDBJ whole genome shotgun (WGS) entry which is preliminary data.</text>
</comment>
<evidence type="ECO:0000313" key="1">
    <source>
        <dbReference type="EMBL" id="TXF96275.1"/>
    </source>
</evidence>
<accession>A0A5C7G191</accession>